<feature type="domain" description="Bacterial bifunctional deaminase-reductase C-terminal" evidence="1">
    <location>
        <begin position="4"/>
        <end position="184"/>
    </location>
</feature>
<dbReference type="Gene3D" id="3.40.430.10">
    <property type="entry name" value="Dihydrofolate Reductase, subunit A"/>
    <property type="match status" value="1"/>
</dbReference>
<dbReference type="InterPro" id="IPR002734">
    <property type="entry name" value="RibDG_C"/>
</dbReference>
<accession>A0A4R0HN37</accession>
<keyword evidence="3" id="KW-1185">Reference proteome</keyword>
<dbReference type="EMBL" id="SJJZ01000001">
    <property type="protein sequence ID" value="TCC10642.1"/>
    <property type="molecule type" value="Genomic_DNA"/>
</dbReference>
<dbReference type="RefSeq" id="WP_131335053.1">
    <property type="nucleotide sequence ID" value="NZ_SJJZ01000001.1"/>
</dbReference>
<name>A0A4R0HN37_9ACTN</name>
<protein>
    <submittedName>
        <fullName evidence="2">Dihydrofolate reductase</fullName>
    </submittedName>
</protein>
<dbReference type="PANTHER" id="PTHR38011">
    <property type="entry name" value="DIHYDROFOLATE REDUCTASE FAMILY PROTEIN (AFU_ORTHOLOGUE AFUA_8G06820)"/>
    <property type="match status" value="1"/>
</dbReference>
<dbReference type="OrthoDB" id="2313602at2"/>
<dbReference type="GO" id="GO:0008703">
    <property type="term" value="F:5-amino-6-(5-phosphoribosylamino)uracil reductase activity"/>
    <property type="evidence" value="ECO:0007669"/>
    <property type="project" value="InterPro"/>
</dbReference>
<reference evidence="2 3" key="1">
    <citation type="submission" date="2019-02" db="EMBL/GenBank/DDBJ databases">
        <title>Kribbella capetownensis sp. nov. and Kribbella speibonae sp. nov., isolated from soil.</title>
        <authorList>
            <person name="Curtis S.M."/>
            <person name="Norton I."/>
            <person name="Everest G.J."/>
            <person name="Meyers P.R."/>
        </authorList>
    </citation>
    <scope>NUCLEOTIDE SEQUENCE [LARGE SCALE GENOMIC DNA]</scope>
    <source>
        <strain evidence="2 3">KCTC 29219</strain>
    </source>
</reference>
<evidence type="ECO:0000259" key="1">
    <source>
        <dbReference type="Pfam" id="PF01872"/>
    </source>
</evidence>
<dbReference type="InterPro" id="IPR024072">
    <property type="entry name" value="DHFR-like_dom_sf"/>
</dbReference>
<dbReference type="GO" id="GO:0009231">
    <property type="term" value="P:riboflavin biosynthetic process"/>
    <property type="evidence" value="ECO:0007669"/>
    <property type="project" value="InterPro"/>
</dbReference>
<evidence type="ECO:0000313" key="3">
    <source>
        <dbReference type="Proteomes" id="UP000292346"/>
    </source>
</evidence>
<dbReference type="PANTHER" id="PTHR38011:SF12">
    <property type="entry name" value="BIFUNCTIONAL DEAMINASE-REDUCTASE DOMAIN PROTEIN"/>
    <property type="match status" value="1"/>
</dbReference>
<organism evidence="2 3">
    <name type="scientific">Kribbella soli</name>
    <dbReference type="NCBI Taxonomy" id="1124743"/>
    <lineage>
        <taxon>Bacteria</taxon>
        <taxon>Bacillati</taxon>
        <taxon>Actinomycetota</taxon>
        <taxon>Actinomycetes</taxon>
        <taxon>Propionibacteriales</taxon>
        <taxon>Kribbellaceae</taxon>
        <taxon>Kribbella</taxon>
    </lineage>
</organism>
<dbReference type="SUPFAM" id="SSF53597">
    <property type="entry name" value="Dihydrofolate reductase-like"/>
    <property type="match status" value="1"/>
</dbReference>
<proteinExistence type="predicted"/>
<gene>
    <name evidence="2" type="ORF">E0H45_04835</name>
</gene>
<sequence>MSQVVVDISVSLDGYVTGPNAGIGNGLGDGGEAVHDWVFHGTDADRAVLDAAFESSGAVVQGRNLFDVIDAPGGWSDEMGYGAKPTGELNPPVFVVTHTPPAETRLGDRFRFVSSPAEAIAQAAEVAGGKDVYVMGGGQICHAVLSEGLADVLRLHLAPVVLGGGTRLFPAEAAPAYALELIEAVSTPAAQHLTYRVVKGQ</sequence>
<dbReference type="InterPro" id="IPR050765">
    <property type="entry name" value="Riboflavin_Biosynth_HTPR"/>
</dbReference>
<comment type="caution">
    <text evidence="2">The sequence shown here is derived from an EMBL/GenBank/DDBJ whole genome shotgun (WGS) entry which is preliminary data.</text>
</comment>
<dbReference type="Proteomes" id="UP000292346">
    <property type="component" value="Unassembled WGS sequence"/>
</dbReference>
<dbReference type="AlphaFoldDB" id="A0A4R0HN37"/>
<evidence type="ECO:0000313" key="2">
    <source>
        <dbReference type="EMBL" id="TCC10642.1"/>
    </source>
</evidence>
<dbReference type="Pfam" id="PF01872">
    <property type="entry name" value="RibD_C"/>
    <property type="match status" value="1"/>
</dbReference>